<organism evidence="11 12">
    <name type="scientific">Morchella conica CCBAS932</name>
    <dbReference type="NCBI Taxonomy" id="1392247"/>
    <lineage>
        <taxon>Eukaryota</taxon>
        <taxon>Fungi</taxon>
        <taxon>Dikarya</taxon>
        <taxon>Ascomycota</taxon>
        <taxon>Pezizomycotina</taxon>
        <taxon>Pezizomycetes</taxon>
        <taxon>Pezizales</taxon>
        <taxon>Morchellaceae</taxon>
        <taxon>Morchella</taxon>
    </lineage>
</organism>
<evidence type="ECO:0000256" key="4">
    <source>
        <dbReference type="ARBA" id="ARBA00023136"/>
    </source>
</evidence>
<feature type="signal peptide" evidence="9">
    <location>
        <begin position="1"/>
        <end position="20"/>
    </location>
</feature>
<dbReference type="Proteomes" id="UP000277580">
    <property type="component" value="Unassembled WGS sequence"/>
</dbReference>
<keyword evidence="4 8" id="KW-0472">Membrane</keyword>
<keyword evidence="6" id="KW-0175">Coiled coil</keyword>
<dbReference type="InterPro" id="IPR001623">
    <property type="entry name" value="DnaJ_domain"/>
</dbReference>
<dbReference type="InParanoid" id="A0A3N4KL29"/>
<dbReference type="PANTHER" id="PTHR44653:SF2">
    <property type="entry name" value="DNAJ HOMOLOG SUBFAMILY C MEMBER 1"/>
    <property type="match status" value="1"/>
</dbReference>
<keyword evidence="3 8" id="KW-1133">Transmembrane helix</keyword>
<evidence type="ECO:0000256" key="5">
    <source>
        <dbReference type="ARBA" id="ARBA00037847"/>
    </source>
</evidence>
<dbReference type="PANTHER" id="PTHR44653">
    <property type="entry name" value="DNAJ HOMOLOG SUBFAMILY C MEMBER 1"/>
    <property type="match status" value="1"/>
</dbReference>
<dbReference type="Pfam" id="PF00226">
    <property type="entry name" value="DnaJ"/>
    <property type="match status" value="1"/>
</dbReference>
<reference evidence="11 12" key="1">
    <citation type="journal article" date="2018" name="Nat. Ecol. Evol.">
        <title>Pezizomycetes genomes reveal the molecular basis of ectomycorrhizal truffle lifestyle.</title>
        <authorList>
            <person name="Murat C."/>
            <person name="Payen T."/>
            <person name="Noel B."/>
            <person name="Kuo A."/>
            <person name="Morin E."/>
            <person name="Chen J."/>
            <person name="Kohler A."/>
            <person name="Krizsan K."/>
            <person name="Balestrini R."/>
            <person name="Da Silva C."/>
            <person name="Montanini B."/>
            <person name="Hainaut M."/>
            <person name="Levati E."/>
            <person name="Barry K.W."/>
            <person name="Belfiori B."/>
            <person name="Cichocki N."/>
            <person name="Clum A."/>
            <person name="Dockter R.B."/>
            <person name="Fauchery L."/>
            <person name="Guy J."/>
            <person name="Iotti M."/>
            <person name="Le Tacon F."/>
            <person name="Lindquist E.A."/>
            <person name="Lipzen A."/>
            <person name="Malagnac F."/>
            <person name="Mello A."/>
            <person name="Molinier V."/>
            <person name="Miyauchi S."/>
            <person name="Poulain J."/>
            <person name="Riccioni C."/>
            <person name="Rubini A."/>
            <person name="Sitrit Y."/>
            <person name="Splivallo R."/>
            <person name="Traeger S."/>
            <person name="Wang M."/>
            <person name="Zifcakova L."/>
            <person name="Wipf D."/>
            <person name="Zambonelli A."/>
            <person name="Paolocci F."/>
            <person name="Nowrousian M."/>
            <person name="Ottonello S."/>
            <person name="Baldrian P."/>
            <person name="Spatafora J.W."/>
            <person name="Henrissat B."/>
            <person name="Nagy L.G."/>
            <person name="Aury J.M."/>
            <person name="Wincker P."/>
            <person name="Grigoriev I.V."/>
            <person name="Bonfante P."/>
            <person name="Martin F.M."/>
        </authorList>
    </citation>
    <scope>NUCLEOTIDE SEQUENCE [LARGE SCALE GENOMIC DNA]</scope>
    <source>
        <strain evidence="11 12">CCBAS932</strain>
    </source>
</reference>
<keyword evidence="1 8" id="KW-0812">Transmembrane</keyword>
<protein>
    <recommendedName>
        <fullName evidence="10">J domain-containing protein</fullName>
    </recommendedName>
</protein>
<feature type="region of interest" description="Disordered" evidence="7">
    <location>
        <begin position="353"/>
        <end position="382"/>
    </location>
</feature>
<feature type="coiled-coil region" evidence="6">
    <location>
        <begin position="319"/>
        <end position="347"/>
    </location>
</feature>
<evidence type="ECO:0000256" key="7">
    <source>
        <dbReference type="SAM" id="MobiDB-lite"/>
    </source>
</evidence>
<comment type="subcellular location">
    <subcellularLocation>
        <location evidence="5">Endomembrane system</location>
        <topology evidence="5">Single-pass membrane protein</topology>
    </subcellularLocation>
</comment>
<dbReference type="CDD" id="cd06257">
    <property type="entry name" value="DnaJ"/>
    <property type="match status" value="1"/>
</dbReference>
<feature type="domain" description="J" evidence="10">
    <location>
        <begin position="45"/>
        <end position="128"/>
    </location>
</feature>
<dbReference type="STRING" id="1392247.A0A3N4KL29"/>
<keyword evidence="12" id="KW-1185">Reference proteome</keyword>
<dbReference type="SMART" id="SM00271">
    <property type="entry name" value="DnaJ"/>
    <property type="match status" value="1"/>
</dbReference>
<gene>
    <name evidence="11" type="ORF">P167DRAFT_554140</name>
</gene>
<dbReference type="OrthoDB" id="413400at2759"/>
<evidence type="ECO:0000256" key="1">
    <source>
        <dbReference type="ARBA" id="ARBA00022692"/>
    </source>
</evidence>
<feature type="compositionally biased region" description="Basic residues" evidence="7">
    <location>
        <begin position="370"/>
        <end position="382"/>
    </location>
</feature>
<dbReference type="EMBL" id="ML119137">
    <property type="protein sequence ID" value="RPB11277.1"/>
    <property type="molecule type" value="Genomic_DNA"/>
</dbReference>
<keyword evidence="2 9" id="KW-0732">Signal</keyword>
<dbReference type="InterPro" id="IPR052606">
    <property type="entry name" value="DnaJ_domain_protein"/>
</dbReference>
<evidence type="ECO:0000256" key="3">
    <source>
        <dbReference type="ARBA" id="ARBA00022989"/>
    </source>
</evidence>
<dbReference type="AlphaFoldDB" id="A0A3N4KL29"/>
<evidence type="ECO:0000313" key="12">
    <source>
        <dbReference type="Proteomes" id="UP000277580"/>
    </source>
</evidence>
<feature type="chain" id="PRO_5018056421" description="J domain-containing protein" evidence="9">
    <location>
        <begin position="21"/>
        <end position="382"/>
    </location>
</feature>
<feature type="region of interest" description="Disordered" evidence="7">
    <location>
        <begin position="207"/>
        <end position="251"/>
    </location>
</feature>
<sequence>MRFSILISFLLVALATTVFASWSAEDQEIFRVRDELELAEGEGTTFYEFIGLGKNHGASQEEIGRAYKKQSIRLHPDKQKHLPPPGQKKLTKAQLAESKKRAEERFARLAIIADVLRGEGRARYDHFLKNGFPLWRGTGYYYARYRPGLTSVLIGLFVFCGGGLHYCILWLNARQQRAFMERYIKHARTAAWGEAGIPGIADIQAAEDSGSSGEAAPQQPMNRAQRRTNKVAKGSSGTSTPVPGPKGAGKRKVVAENGKILIVDSAGNVFLEAKDEDGNNAHYPLDTNDIEGPKVRNTFLIRLPMWFFNITIGRFLPAKKVVDEEYEEEYEEEEELVEEEAAAAGELKVVKPKKKGVPKKVESRGDGMPRRKVVARPAKKQK</sequence>
<feature type="compositionally biased region" description="Basic and acidic residues" evidence="7">
    <location>
        <begin position="359"/>
        <end position="369"/>
    </location>
</feature>
<evidence type="ECO:0000256" key="8">
    <source>
        <dbReference type="SAM" id="Phobius"/>
    </source>
</evidence>
<evidence type="ECO:0000259" key="10">
    <source>
        <dbReference type="PROSITE" id="PS50076"/>
    </source>
</evidence>
<evidence type="ECO:0000256" key="2">
    <source>
        <dbReference type="ARBA" id="ARBA00022729"/>
    </source>
</evidence>
<evidence type="ECO:0000313" key="11">
    <source>
        <dbReference type="EMBL" id="RPB11277.1"/>
    </source>
</evidence>
<dbReference type="GO" id="GO:0012505">
    <property type="term" value="C:endomembrane system"/>
    <property type="evidence" value="ECO:0007669"/>
    <property type="project" value="UniProtKB-SubCell"/>
</dbReference>
<dbReference type="InterPro" id="IPR036869">
    <property type="entry name" value="J_dom_sf"/>
</dbReference>
<dbReference type="PROSITE" id="PS50076">
    <property type="entry name" value="DNAJ_2"/>
    <property type="match status" value="1"/>
</dbReference>
<dbReference type="SUPFAM" id="SSF46565">
    <property type="entry name" value="Chaperone J-domain"/>
    <property type="match status" value="1"/>
</dbReference>
<feature type="transmembrane region" description="Helical" evidence="8">
    <location>
        <begin position="152"/>
        <end position="173"/>
    </location>
</feature>
<feature type="compositionally biased region" description="Low complexity" evidence="7">
    <location>
        <begin position="207"/>
        <end position="216"/>
    </location>
</feature>
<name>A0A3N4KL29_9PEZI</name>
<proteinExistence type="predicted"/>
<evidence type="ECO:0000256" key="9">
    <source>
        <dbReference type="SAM" id="SignalP"/>
    </source>
</evidence>
<evidence type="ECO:0000256" key="6">
    <source>
        <dbReference type="SAM" id="Coils"/>
    </source>
</evidence>
<dbReference type="Gene3D" id="1.10.287.110">
    <property type="entry name" value="DnaJ domain"/>
    <property type="match status" value="1"/>
</dbReference>
<accession>A0A3N4KL29</accession>